<evidence type="ECO:0000313" key="7">
    <source>
        <dbReference type="EMBL" id="CAB4932089.1"/>
    </source>
</evidence>
<keyword evidence="2" id="KW-0436">Ligase</keyword>
<dbReference type="InterPro" id="IPR025110">
    <property type="entry name" value="AMP-bd_C"/>
</dbReference>
<sequence length="515" mass="55847">MGMGAKPPVFAEASHAELTPIDHLLRSAVVHGGRLAVVDGDIRLTYAELLEECTRQAGLLAELGVMPGDRVAVLAPNTSILLETHFSVPMAGAVLVALNTRLKAAEIAAIVEHCGAQLAIVDEDFLDRAHDIAVPVIAAEEFRLRAQSATPLCLPVADERSLLCLNYTSGTTGKPKGVMYHHRGAYLQSVAMAYHLNLGVDTVYLWTLPMFHCNGWTFPWAIVAAGGTQVCLRKVVPSESWRLIREEGVNCLCAAPIVLGDLVRAPEAGPLTERVKVGTGGSPPSPTLLAAMESLGFDVMHLYGLTETFGPMVASPWYPEWDELPDDVRSKLKSRQGAPNLISQPLTVVAPDGTIVPRDGETMGEIWLRGNNVTLGYFNDPEQTAISYADGWFRTGDLAVWHPDGMIEVRDRSKDIIISGGENISSIEVEQVLVAHPAVAEASVIAGPHERWGEVPVAFVAVAEGEEVSEQALIDWCRERLAHFKAPSQIIFSDLPKTSTGKIEKFVLRERLRAQ</sequence>
<dbReference type="Pfam" id="PF13193">
    <property type="entry name" value="AMP-binding_C"/>
    <property type="match status" value="1"/>
</dbReference>
<dbReference type="InterPro" id="IPR042099">
    <property type="entry name" value="ANL_N_sf"/>
</dbReference>
<dbReference type="CDD" id="cd12118">
    <property type="entry name" value="ttLC_FACS_AEE21_like"/>
    <property type="match status" value="1"/>
</dbReference>
<accession>A0A6J7IM55</accession>
<dbReference type="PANTHER" id="PTHR43859">
    <property type="entry name" value="ACYL-ACTIVATING ENZYME"/>
    <property type="match status" value="1"/>
</dbReference>
<dbReference type="Gene3D" id="3.30.300.30">
    <property type="match status" value="1"/>
</dbReference>
<evidence type="ECO:0000256" key="4">
    <source>
        <dbReference type="ARBA" id="ARBA00023098"/>
    </source>
</evidence>
<keyword evidence="3" id="KW-0276">Fatty acid metabolism</keyword>
<dbReference type="FunFam" id="3.30.300.30:FF:000008">
    <property type="entry name" value="2,3-dihydroxybenzoate-AMP ligase"/>
    <property type="match status" value="1"/>
</dbReference>
<protein>
    <submittedName>
        <fullName evidence="7">Unannotated protein</fullName>
    </submittedName>
</protein>
<feature type="domain" description="AMP-binding enzyme C-terminal" evidence="6">
    <location>
        <begin position="428"/>
        <end position="502"/>
    </location>
</feature>
<keyword evidence="4" id="KW-0443">Lipid metabolism</keyword>
<organism evidence="7">
    <name type="scientific">freshwater metagenome</name>
    <dbReference type="NCBI Taxonomy" id="449393"/>
    <lineage>
        <taxon>unclassified sequences</taxon>
        <taxon>metagenomes</taxon>
        <taxon>ecological metagenomes</taxon>
    </lineage>
</organism>
<proteinExistence type="inferred from homology"/>
<dbReference type="Pfam" id="PF00501">
    <property type="entry name" value="AMP-binding"/>
    <property type="match status" value="1"/>
</dbReference>
<dbReference type="AlphaFoldDB" id="A0A6J7IM55"/>
<dbReference type="GO" id="GO:0016874">
    <property type="term" value="F:ligase activity"/>
    <property type="evidence" value="ECO:0007669"/>
    <property type="project" value="UniProtKB-KW"/>
</dbReference>
<dbReference type="InterPro" id="IPR020845">
    <property type="entry name" value="AMP-binding_CS"/>
</dbReference>
<name>A0A6J7IM55_9ZZZZ</name>
<evidence type="ECO:0000256" key="2">
    <source>
        <dbReference type="ARBA" id="ARBA00022598"/>
    </source>
</evidence>
<dbReference type="SUPFAM" id="SSF56801">
    <property type="entry name" value="Acetyl-CoA synthetase-like"/>
    <property type="match status" value="1"/>
</dbReference>
<dbReference type="EMBL" id="CAFBMR010000149">
    <property type="protein sequence ID" value="CAB4932089.1"/>
    <property type="molecule type" value="Genomic_DNA"/>
</dbReference>
<dbReference type="PANTHER" id="PTHR43859:SF4">
    <property type="entry name" value="BUTANOATE--COA LIGASE AAE1-RELATED"/>
    <property type="match status" value="1"/>
</dbReference>
<dbReference type="InterPro" id="IPR045851">
    <property type="entry name" value="AMP-bd_C_sf"/>
</dbReference>
<evidence type="ECO:0000256" key="3">
    <source>
        <dbReference type="ARBA" id="ARBA00022832"/>
    </source>
</evidence>
<reference evidence="7" key="1">
    <citation type="submission" date="2020-05" db="EMBL/GenBank/DDBJ databases">
        <authorList>
            <person name="Chiriac C."/>
            <person name="Salcher M."/>
            <person name="Ghai R."/>
            <person name="Kavagutti S V."/>
        </authorList>
    </citation>
    <scope>NUCLEOTIDE SEQUENCE</scope>
</reference>
<evidence type="ECO:0000256" key="1">
    <source>
        <dbReference type="ARBA" id="ARBA00006432"/>
    </source>
</evidence>
<feature type="domain" description="AMP-dependent synthetase/ligase" evidence="5">
    <location>
        <begin position="26"/>
        <end position="378"/>
    </location>
</feature>
<dbReference type="PROSITE" id="PS00455">
    <property type="entry name" value="AMP_BINDING"/>
    <property type="match status" value="1"/>
</dbReference>
<gene>
    <name evidence="7" type="ORF">UFOPK3610_01983</name>
</gene>
<dbReference type="Gene3D" id="3.40.50.12780">
    <property type="entry name" value="N-terminal domain of ligase-like"/>
    <property type="match status" value="1"/>
</dbReference>
<dbReference type="InterPro" id="IPR000873">
    <property type="entry name" value="AMP-dep_synth/lig_dom"/>
</dbReference>
<comment type="similarity">
    <text evidence="1">Belongs to the ATP-dependent AMP-binding enzyme family.</text>
</comment>
<dbReference type="GO" id="GO:0006631">
    <property type="term" value="P:fatty acid metabolic process"/>
    <property type="evidence" value="ECO:0007669"/>
    <property type="project" value="UniProtKB-KW"/>
</dbReference>
<evidence type="ECO:0000259" key="5">
    <source>
        <dbReference type="Pfam" id="PF00501"/>
    </source>
</evidence>
<evidence type="ECO:0000259" key="6">
    <source>
        <dbReference type="Pfam" id="PF13193"/>
    </source>
</evidence>